<accession>A0A0D8BST8</accession>
<protein>
    <recommendedName>
        <fullName evidence="3">YqhG</fullName>
    </recommendedName>
</protein>
<name>A0A0D8BST8_GEOKU</name>
<dbReference type="OrthoDB" id="2433584at2"/>
<dbReference type="PATRIC" id="fig|1462.6.peg.708"/>
<evidence type="ECO:0008006" key="3">
    <source>
        <dbReference type="Google" id="ProtNLM"/>
    </source>
</evidence>
<evidence type="ECO:0000313" key="2">
    <source>
        <dbReference type="Proteomes" id="UP000032522"/>
    </source>
</evidence>
<proteinExistence type="predicted"/>
<dbReference type="EMBL" id="JYBP01000003">
    <property type="protein sequence ID" value="KJE27069.1"/>
    <property type="molecule type" value="Genomic_DNA"/>
</dbReference>
<evidence type="ECO:0000313" key="1">
    <source>
        <dbReference type="EMBL" id="KJE27069.1"/>
    </source>
</evidence>
<dbReference type="Pfam" id="PF11079">
    <property type="entry name" value="YqhG"/>
    <property type="match status" value="1"/>
</dbReference>
<gene>
    <name evidence="1" type="ORF">LG52_570</name>
</gene>
<dbReference type="InterPro" id="IPR024562">
    <property type="entry name" value="YqhG"/>
</dbReference>
<dbReference type="Proteomes" id="UP000032522">
    <property type="component" value="Unassembled WGS sequence"/>
</dbReference>
<reference evidence="1 2" key="1">
    <citation type="submission" date="2015-01" db="EMBL/GenBank/DDBJ databases">
        <authorList>
            <person name="Filippidou S."/>
            <person name="Jeanneret N."/>
            <person name="Russel-Delif L."/>
            <person name="Junier T."/>
            <person name="Wunderlin T."/>
            <person name="Molina V."/>
            <person name="Johnson S.L."/>
            <person name="Davenport K.W."/>
            <person name="Chain P.S."/>
            <person name="Dorador C."/>
            <person name="Junier P."/>
        </authorList>
    </citation>
    <scope>NUCLEOTIDE SEQUENCE [LARGE SCALE GENOMIC DNA]</scope>
    <source>
        <strain evidence="1 2">Et7/4</strain>
    </source>
</reference>
<organism evidence="1 2">
    <name type="scientific">Geobacillus kaustophilus</name>
    <dbReference type="NCBI Taxonomy" id="1462"/>
    <lineage>
        <taxon>Bacteria</taxon>
        <taxon>Bacillati</taxon>
        <taxon>Bacillota</taxon>
        <taxon>Bacilli</taxon>
        <taxon>Bacillales</taxon>
        <taxon>Anoxybacillaceae</taxon>
        <taxon>Geobacillus</taxon>
        <taxon>Geobacillus thermoleovorans group</taxon>
    </lineage>
</organism>
<sequence>MQQHEIRRFVERYFAANGCTFVEASDDYLTVQLTAEMDKELMNRPFYWHYIERTGGVPQPMRLTLITRASERTDKLKGERLHFGAPRLHQLFRSAQKRGSFIRLYEEPSAPLDGNAALHPWLGMNVTISYECDRKKDEIVSLGLHLISGTIVESFHERLRERRLTPKIPDYCFTISPLIKPRSGIGRIEQYIRGRIAADNHAWADEAHRRWADDLALLDEFYKDSEEKPQCYYIEKEALEKQYKPHITVSVINGGLFYLLPRSS</sequence>
<comment type="caution">
    <text evidence="1">The sequence shown here is derived from an EMBL/GenBank/DDBJ whole genome shotgun (WGS) entry which is preliminary data.</text>
</comment>
<dbReference type="AlphaFoldDB" id="A0A0D8BST8"/>
<dbReference type="RefSeq" id="WP_044730846.1">
    <property type="nucleotide sequence ID" value="NZ_JYBP01000003.1"/>
</dbReference>